<dbReference type="InterPro" id="IPR000888">
    <property type="entry name" value="RmlC-like"/>
</dbReference>
<dbReference type="NCBIfam" id="TIGR01221">
    <property type="entry name" value="rmlC"/>
    <property type="match status" value="1"/>
</dbReference>
<reference evidence="6 7" key="1">
    <citation type="journal article" date="2017" name="Front. Microbiol.">
        <title>Genome of Ca. Pandoraea novymonadis, an Endosymbiotic Bacterium of the Trypanosomatid Novymonas esmeraldas.</title>
        <authorList>
            <person name="Kostygov A.Y."/>
            <person name="Butenko A."/>
            <person name="Nenarokova A."/>
            <person name="Tashyreva D."/>
            <person name="Flegontov P."/>
            <person name="Lukes J."/>
            <person name="Yurchenko V."/>
        </authorList>
    </citation>
    <scope>NUCLEOTIDE SEQUENCE [LARGE SCALE GENOMIC DNA]</scope>
    <source>
        <strain evidence="6 7">E262</strain>
    </source>
</reference>
<comment type="function">
    <text evidence="2 5">Catalyzes the epimerization of the C3' and C5'positions of dTDP-6-deoxy-D-xylo-4-hexulose, forming dTDP-6-deoxy-L-lyxo-4-hexulose.</text>
</comment>
<evidence type="ECO:0000313" key="7">
    <source>
        <dbReference type="Proteomes" id="UP000242660"/>
    </source>
</evidence>
<dbReference type="Pfam" id="PF00908">
    <property type="entry name" value="dTDP_sugar_isom"/>
    <property type="match status" value="1"/>
</dbReference>
<gene>
    <name evidence="6" type="primary">rmlC</name>
    <name evidence="6" type="ORF">BZL35_00890</name>
</gene>
<keyword evidence="5" id="KW-0413">Isomerase</keyword>
<evidence type="ECO:0000256" key="3">
    <source>
        <dbReference type="ARBA" id="ARBA00012098"/>
    </source>
</evidence>
<evidence type="ECO:0000256" key="5">
    <source>
        <dbReference type="RuleBase" id="RU364069"/>
    </source>
</evidence>
<evidence type="ECO:0000256" key="4">
    <source>
        <dbReference type="ARBA" id="ARBA00019595"/>
    </source>
</evidence>
<keyword evidence="7" id="KW-1185">Reference proteome</keyword>
<dbReference type="SUPFAM" id="SSF51182">
    <property type="entry name" value="RmlC-like cupins"/>
    <property type="match status" value="1"/>
</dbReference>
<protein>
    <recommendedName>
        <fullName evidence="4 5">dTDP-4-dehydrorhamnose 3,5-epimerase</fullName>
        <ecNumber evidence="3 5">5.1.3.13</ecNumber>
    </recommendedName>
    <alternativeName>
        <fullName evidence="5">Thymidine diphospho-4-keto-rhamnose 3,5-epimerase</fullName>
    </alternativeName>
</protein>
<dbReference type="EC" id="5.1.3.13" evidence="3 5"/>
<evidence type="ECO:0000256" key="2">
    <source>
        <dbReference type="ARBA" id="ARBA00001997"/>
    </source>
</evidence>
<comment type="caution">
    <text evidence="6">The sequence shown here is derived from an EMBL/GenBank/DDBJ whole genome shotgun (WGS) entry which is preliminary data.</text>
</comment>
<dbReference type="InterPro" id="IPR014710">
    <property type="entry name" value="RmlC-like_jellyroll"/>
</dbReference>
<dbReference type="Proteomes" id="UP000242660">
    <property type="component" value="Unassembled WGS sequence"/>
</dbReference>
<comment type="catalytic activity">
    <reaction evidence="1 5">
        <text>dTDP-4-dehydro-6-deoxy-alpha-D-glucose = dTDP-4-dehydro-beta-L-rhamnose</text>
        <dbReference type="Rhea" id="RHEA:16969"/>
        <dbReference type="ChEBI" id="CHEBI:57649"/>
        <dbReference type="ChEBI" id="CHEBI:62830"/>
        <dbReference type="EC" id="5.1.3.13"/>
    </reaction>
</comment>
<comment type="subunit">
    <text evidence="5">Homodimer.</text>
</comment>
<dbReference type="Gene3D" id="2.60.120.10">
    <property type="entry name" value="Jelly Rolls"/>
    <property type="match status" value="1"/>
</dbReference>
<evidence type="ECO:0000256" key="1">
    <source>
        <dbReference type="ARBA" id="ARBA00001298"/>
    </source>
</evidence>
<comment type="similarity">
    <text evidence="5">Belongs to the dTDP-4-dehydrorhamnose 3,5-epimerase family.</text>
</comment>
<sequence length="200" mass="23146">MIGVCDVVRQGLFITYADHLMKLTRTKIRDVQIIEPKMFIDARGYFFESFNHHVFSKALGYDLTFVQDNQSRSMRGVLRGLHYQVEHAVQGKLVRVVEGVIFDVAVDIRPASATYGQWVSEILSAENRKQIWIPEGFAHGFLVVSAYAEVCYKTTDYWVPQNERSLRWDDPDLAIHWPLTEIGVAPLISERDQQGHFFRR</sequence>
<dbReference type="PANTHER" id="PTHR21047">
    <property type="entry name" value="DTDP-6-DEOXY-D-GLUCOSE-3,5 EPIMERASE"/>
    <property type="match status" value="1"/>
</dbReference>
<evidence type="ECO:0000313" key="6">
    <source>
        <dbReference type="EMBL" id="PSB91672.1"/>
    </source>
</evidence>
<comment type="pathway">
    <text evidence="5">Carbohydrate biosynthesis; dTDP-L-rhamnose biosynthesis.</text>
</comment>
<dbReference type="CDD" id="cd00438">
    <property type="entry name" value="cupin_RmlC"/>
    <property type="match status" value="1"/>
</dbReference>
<accession>A0ABX5FEV7</accession>
<dbReference type="EMBL" id="MUHY01000003">
    <property type="protein sequence ID" value="PSB91672.1"/>
    <property type="molecule type" value="Genomic_DNA"/>
</dbReference>
<name>A0ABX5FEV7_9BURK</name>
<organism evidence="6 7">
    <name type="scientific">Candidatus Pandoraea novymonadis</name>
    <dbReference type="NCBI Taxonomy" id="1808959"/>
    <lineage>
        <taxon>Bacteria</taxon>
        <taxon>Pseudomonadati</taxon>
        <taxon>Pseudomonadota</taxon>
        <taxon>Betaproteobacteria</taxon>
        <taxon>Burkholderiales</taxon>
        <taxon>Burkholderiaceae</taxon>
        <taxon>Pandoraea</taxon>
    </lineage>
</organism>
<dbReference type="PANTHER" id="PTHR21047:SF2">
    <property type="entry name" value="THYMIDINE DIPHOSPHO-4-KETO-RHAMNOSE 3,5-EPIMERASE"/>
    <property type="match status" value="1"/>
</dbReference>
<proteinExistence type="inferred from homology"/>
<dbReference type="InterPro" id="IPR011051">
    <property type="entry name" value="RmlC_Cupin_sf"/>
</dbReference>